<evidence type="ECO:0000256" key="7">
    <source>
        <dbReference type="ARBA" id="ARBA00022741"/>
    </source>
</evidence>
<comment type="caution">
    <text evidence="15">The sequence shown here is derived from an EMBL/GenBank/DDBJ whole genome shotgun (WGS) entry which is preliminary data.</text>
</comment>
<dbReference type="GO" id="GO:0005737">
    <property type="term" value="C:cytoplasm"/>
    <property type="evidence" value="ECO:0007669"/>
    <property type="project" value="UniProtKB-SubCell"/>
</dbReference>
<evidence type="ECO:0000256" key="13">
    <source>
        <dbReference type="HAMAP-Rule" id="MF_00281"/>
    </source>
</evidence>
<feature type="domain" description="Aminoacyl-transfer RNA synthetases class-II family profile" evidence="14">
    <location>
        <begin position="112"/>
        <end position="349"/>
    </location>
</feature>
<evidence type="ECO:0000256" key="2">
    <source>
        <dbReference type="ARBA" id="ARBA00010207"/>
    </source>
</evidence>
<gene>
    <name evidence="13 15" type="primary">pheS</name>
    <name evidence="15" type="ORF">HY220_01800</name>
</gene>
<organism evidence="15 16">
    <name type="scientific">Candidatus Sungiibacteriota bacterium</name>
    <dbReference type="NCBI Taxonomy" id="2750080"/>
    <lineage>
        <taxon>Bacteria</taxon>
        <taxon>Candidatus Sungiibacteriota</taxon>
    </lineage>
</organism>
<reference evidence="15" key="1">
    <citation type="submission" date="2020-07" db="EMBL/GenBank/DDBJ databases">
        <title>Huge and variable diversity of episymbiotic CPR bacteria and DPANN archaea in groundwater ecosystems.</title>
        <authorList>
            <person name="He C.Y."/>
            <person name="Keren R."/>
            <person name="Whittaker M."/>
            <person name="Farag I.F."/>
            <person name="Doudna J."/>
            <person name="Cate J.H.D."/>
            <person name="Banfield J.F."/>
        </authorList>
    </citation>
    <scope>NUCLEOTIDE SEQUENCE</scope>
    <source>
        <strain evidence="15">NC_groundwater_972_Pr1_S-0.2um_49_27</strain>
    </source>
</reference>
<evidence type="ECO:0000256" key="10">
    <source>
        <dbReference type="ARBA" id="ARBA00022917"/>
    </source>
</evidence>
<accession>A0A9D6LPP5</accession>
<dbReference type="SUPFAM" id="SSF55681">
    <property type="entry name" value="Class II aaRS and biotin synthetases"/>
    <property type="match status" value="1"/>
</dbReference>
<dbReference type="GO" id="GO:0006432">
    <property type="term" value="P:phenylalanyl-tRNA aminoacylation"/>
    <property type="evidence" value="ECO:0007669"/>
    <property type="project" value="UniProtKB-UniRule"/>
</dbReference>
<proteinExistence type="inferred from homology"/>
<evidence type="ECO:0000256" key="12">
    <source>
        <dbReference type="ARBA" id="ARBA00049255"/>
    </source>
</evidence>
<dbReference type="GO" id="GO:0004826">
    <property type="term" value="F:phenylalanine-tRNA ligase activity"/>
    <property type="evidence" value="ECO:0007669"/>
    <property type="project" value="UniProtKB-UniRule"/>
</dbReference>
<keyword evidence="10 13" id="KW-0648">Protein biosynthesis</keyword>
<dbReference type="HAMAP" id="MF_00281">
    <property type="entry name" value="Phe_tRNA_synth_alpha1"/>
    <property type="match status" value="1"/>
</dbReference>
<dbReference type="GO" id="GO:0005524">
    <property type="term" value="F:ATP binding"/>
    <property type="evidence" value="ECO:0007669"/>
    <property type="project" value="UniProtKB-UniRule"/>
</dbReference>
<comment type="cofactor">
    <cofactor evidence="13">
        <name>Mg(2+)</name>
        <dbReference type="ChEBI" id="CHEBI:18420"/>
    </cofactor>
    <text evidence="13">Binds 2 magnesium ions per tetramer.</text>
</comment>
<evidence type="ECO:0000259" key="14">
    <source>
        <dbReference type="PROSITE" id="PS50862"/>
    </source>
</evidence>
<dbReference type="GO" id="GO:0000287">
    <property type="term" value="F:magnesium ion binding"/>
    <property type="evidence" value="ECO:0007669"/>
    <property type="project" value="UniProtKB-UniRule"/>
</dbReference>
<keyword evidence="8 13" id="KW-0067">ATP-binding</keyword>
<evidence type="ECO:0000256" key="3">
    <source>
        <dbReference type="ARBA" id="ARBA00011209"/>
    </source>
</evidence>
<dbReference type="GO" id="GO:0000049">
    <property type="term" value="F:tRNA binding"/>
    <property type="evidence" value="ECO:0007669"/>
    <property type="project" value="InterPro"/>
</dbReference>
<evidence type="ECO:0000256" key="6">
    <source>
        <dbReference type="ARBA" id="ARBA00022723"/>
    </source>
</evidence>
<keyword evidence="11 13" id="KW-0030">Aminoacyl-tRNA synthetase</keyword>
<dbReference type="InterPro" id="IPR006195">
    <property type="entry name" value="aa-tRNA-synth_II"/>
</dbReference>
<feature type="binding site" evidence="13">
    <location>
        <position position="261"/>
    </location>
    <ligand>
        <name>Mg(2+)</name>
        <dbReference type="ChEBI" id="CHEBI:18420"/>
        <note>shared with beta subunit</note>
    </ligand>
</feature>
<dbReference type="Proteomes" id="UP000808388">
    <property type="component" value="Unassembled WGS sequence"/>
</dbReference>
<comment type="subunit">
    <text evidence="3 13">Tetramer of two alpha and two beta subunits.</text>
</comment>
<keyword evidence="9 13" id="KW-0460">Magnesium</keyword>
<evidence type="ECO:0000256" key="1">
    <source>
        <dbReference type="ARBA" id="ARBA00004496"/>
    </source>
</evidence>
<keyword evidence="4 13" id="KW-0963">Cytoplasm</keyword>
<dbReference type="PANTHER" id="PTHR11538">
    <property type="entry name" value="PHENYLALANYL-TRNA SYNTHETASE"/>
    <property type="match status" value="1"/>
</dbReference>
<evidence type="ECO:0000256" key="8">
    <source>
        <dbReference type="ARBA" id="ARBA00022840"/>
    </source>
</evidence>
<dbReference type="SUPFAM" id="SSF46589">
    <property type="entry name" value="tRNA-binding arm"/>
    <property type="match status" value="1"/>
</dbReference>
<dbReference type="Pfam" id="PF01409">
    <property type="entry name" value="tRNA-synt_2d"/>
    <property type="match status" value="1"/>
</dbReference>
<name>A0A9D6LPP5_9BACT</name>
<comment type="similarity">
    <text evidence="2 13">Belongs to the class-II aminoacyl-tRNA synthetase family. Phe-tRNA synthetase alpha subunit type 1 subfamily.</text>
</comment>
<dbReference type="InterPro" id="IPR004529">
    <property type="entry name" value="Phe-tRNA-synth_IIc_asu"/>
</dbReference>
<protein>
    <recommendedName>
        <fullName evidence="13">Phenylalanine--tRNA ligase alpha subunit</fullName>
        <ecNumber evidence="13">6.1.1.20</ecNumber>
    </recommendedName>
    <alternativeName>
        <fullName evidence="13">Phenylalanyl-tRNA synthetase alpha subunit</fullName>
        <shortName evidence="13">PheRS</shortName>
    </alternativeName>
</protein>
<sequence>MLDELNRIRKSASLEIPAAHSSERLEALRIQFLGREQGALTLILRGLKDLPESERKKVGAAANRLRTDLEILFAHQRETLKKGAGTSRLLSERLDVTRPGIRVRRGHLHPITQVLRKIENIFLRMGFTVAEGPEIETEYYNFDALNIPDNHPARDMWDTFWLKPERVKSERLLLRTHTSPVQIRYMEKNAPPIRIISPGVVYRYEATDASHDIEFWQIEGLMVDRHISVGNFKAVISRFFSDLFGGKVEIRLRPAYFPFVEPGFEVDVMCLQCRGQGCSVCSKTGWLEMMGAGMVHPSVFKAVGYNPNPTTGGVQGFAFGMGLDRLVMMNYKIPDVRLMRGGDLRFLKQF</sequence>
<dbReference type="InterPro" id="IPR004188">
    <property type="entry name" value="Phe-tRNA_ligase_II_N"/>
</dbReference>
<dbReference type="InterPro" id="IPR010978">
    <property type="entry name" value="tRNA-bd_arm"/>
</dbReference>
<evidence type="ECO:0000256" key="4">
    <source>
        <dbReference type="ARBA" id="ARBA00022490"/>
    </source>
</evidence>
<comment type="subcellular location">
    <subcellularLocation>
        <location evidence="1 13">Cytoplasm</location>
    </subcellularLocation>
</comment>
<dbReference type="EC" id="6.1.1.20" evidence="13"/>
<dbReference type="InterPro" id="IPR022911">
    <property type="entry name" value="Phe_tRNA_ligase_alpha1_bac"/>
</dbReference>
<dbReference type="Gene3D" id="3.30.930.10">
    <property type="entry name" value="Bira Bifunctional Protein, Domain 2"/>
    <property type="match status" value="1"/>
</dbReference>
<keyword evidence="7 13" id="KW-0547">Nucleotide-binding</keyword>
<dbReference type="NCBIfam" id="TIGR00468">
    <property type="entry name" value="pheS"/>
    <property type="match status" value="1"/>
</dbReference>
<dbReference type="PROSITE" id="PS50862">
    <property type="entry name" value="AA_TRNA_LIGASE_II"/>
    <property type="match status" value="1"/>
</dbReference>
<evidence type="ECO:0000313" key="15">
    <source>
        <dbReference type="EMBL" id="MBI3627463.1"/>
    </source>
</evidence>
<dbReference type="CDD" id="cd00496">
    <property type="entry name" value="PheRS_alpha_core"/>
    <property type="match status" value="1"/>
</dbReference>
<evidence type="ECO:0000256" key="5">
    <source>
        <dbReference type="ARBA" id="ARBA00022598"/>
    </source>
</evidence>
<dbReference type="FunFam" id="3.30.930.10:FF:000089">
    <property type="entry name" value="Phenylalanine--tRNA ligase alpha subunit"/>
    <property type="match status" value="1"/>
</dbReference>
<dbReference type="PANTHER" id="PTHR11538:SF41">
    <property type="entry name" value="PHENYLALANINE--TRNA LIGASE, MITOCHONDRIAL"/>
    <property type="match status" value="1"/>
</dbReference>
<dbReference type="InterPro" id="IPR045864">
    <property type="entry name" value="aa-tRNA-synth_II/BPL/LPL"/>
</dbReference>
<dbReference type="EMBL" id="JACQCQ010000007">
    <property type="protein sequence ID" value="MBI3627463.1"/>
    <property type="molecule type" value="Genomic_DNA"/>
</dbReference>
<dbReference type="InterPro" id="IPR002319">
    <property type="entry name" value="Phenylalanyl-tRNA_Synthase"/>
</dbReference>
<dbReference type="AlphaFoldDB" id="A0A9D6LPP5"/>
<comment type="catalytic activity">
    <reaction evidence="12 13">
        <text>tRNA(Phe) + L-phenylalanine + ATP = L-phenylalanyl-tRNA(Phe) + AMP + diphosphate + H(+)</text>
        <dbReference type="Rhea" id="RHEA:19413"/>
        <dbReference type="Rhea" id="RHEA-COMP:9668"/>
        <dbReference type="Rhea" id="RHEA-COMP:9699"/>
        <dbReference type="ChEBI" id="CHEBI:15378"/>
        <dbReference type="ChEBI" id="CHEBI:30616"/>
        <dbReference type="ChEBI" id="CHEBI:33019"/>
        <dbReference type="ChEBI" id="CHEBI:58095"/>
        <dbReference type="ChEBI" id="CHEBI:78442"/>
        <dbReference type="ChEBI" id="CHEBI:78531"/>
        <dbReference type="ChEBI" id="CHEBI:456215"/>
        <dbReference type="EC" id="6.1.1.20"/>
    </reaction>
</comment>
<evidence type="ECO:0000256" key="9">
    <source>
        <dbReference type="ARBA" id="ARBA00022842"/>
    </source>
</evidence>
<keyword evidence="5 13" id="KW-0436">Ligase</keyword>
<evidence type="ECO:0000313" key="16">
    <source>
        <dbReference type="Proteomes" id="UP000808388"/>
    </source>
</evidence>
<evidence type="ECO:0000256" key="11">
    <source>
        <dbReference type="ARBA" id="ARBA00023146"/>
    </source>
</evidence>
<keyword evidence="6 13" id="KW-0479">Metal-binding</keyword>
<dbReference type="Pfam" id="PF02912">
    <property type="entry name" value="Phe_tRNA-synt_N"/>
    <property type="match status" value="1"/>
</dbReference>